<dbReference type="InterPro" id="IPR001227">
    <property type="entry name" value="Ac_transferase_dom_sf"/>
</dbReference>
<dbReference type="InterPro" id="IPR036736">
    <property type="entry name" value="ACP-like_sf"/>
</dbReference>
<dbReference type="PROSITE" id="PS50075">
    <property type="entry name" value="CARRIER"/>
    <property type="match status" value="2"/>
</dbReference>
<dbReference type="Pfam" id="PF00550">
    <property type="entry name" value="PP-binding"/>
    <property type="match status" value="2"/>
</dbReference>
<dbReference type="PROSITE" id="PS00606">
    <property type="entry name" value="KS3_1"/>
    <property type="match status" value="2"/>
</dbReference>
<dbReference type="InterPro" id="IPR016039">
    <property type="entry name" value="Thiolase-like"/>
</dbReference>
<dbReference type="Gene3D" id="3.40.47.10">
    <property type="match status" value="2"/>
</dbReference>
<dbReference type="SUPFAM" id="SSF55048">
    <property type="entry name" value="Probable ACP-binding domain of malonyl-CoA ACP transacylase"/>
    <property type="match status" value="1"/>
</dbReference>
<keyword evidence="3" id="KW-0808">Transferase</keyword>
<dbReference type="PANTHER" id="PTHR43775">
    <property type="entry name" value="FATTY ACID SYNTHASE"/>
    <property type="match status" value="1"/>
</dbReference>
<sequence length="1933" mass="202893">MAEDQLTDIAVVGVGCRLPGGVRDLESLWRILDGGLDVIGPLPADRWDGEGDQGFRGCYLPDIDRFDAGFFGITPREARQMDPQQRLLMEVTWEAMQDAGVPRDRWYRSSTSVHFGILGSDYLVLHARNTGPGGIDPYFASGKEFSFAAGRVAYTFGLHGPCMALNTACSSSLVAVHLACQGLRSGEADTALAGGVNAIVAPELSVYMDKVGALSPNGRCRPFDASADGVVRGEGCGVVVLKRLADAVRDHDQIYGVIRGSAVNHDGHSAGLTAPSAPAQEALLRTALRSARVDPEDLCYVEAHGTGTPLGDPLELSALASVIGAGRPADRPLPVGSHKANFGHMDSAAGIAGLLKVLAVLRWRSVPPQAGLSDPSPHVDWAASGLTVPTRPLPLPGSGPLTAGVSAFGLSGTNAHVVLSGAPETAALPDRGADAPYTLALSSSTEAGLRELAADHLRLLRDAGAQVGDIAAASTVRRTHLAHRLAVVADDPAGLDTALGAFHDGRRHPAAFSGTSTDEPYEDEPIPIVYVCSGQGSQWPRMGMDLYGSEPVVTETLDECDALIAEHAGWSLIDALRDEDPARLRATEVAQPAIFAVQLALARLWSSWGVRPDAVAGHSVGEVAAACVAGALTTRDAARLIVDRGRLMQRAAGTGRMVAVELGPDEVADRLAGRHPDVCVATVNGPRSVVLAGPAEPIERAVSELERDGTTVLPLGVDYAFHSPLMRPYGDELERLSADLVAAEPDLPVLSTVVPGETSPVMDAAYWGRNLRDAVLLWPAVDAFLAERDAAFVEIGAHPVLTRPLQAALAHRHRRGPVAGSLSRGRPGRMTLAQARARLHVQGVGVDWASIAGGPVRAVHLPPPRWADDRFWLPGVPRGGRTNTPATSNTPASSPAKAPEPERAVVANVAAAGPPDRERVAVVVHRTLLAMLELPPGHRLPRTGGFFDLGLDSVSTVEFARELGEALGCRVAAADVLSHASIDALTDHVLSLDPKDWTARTAAPRKAAPKRHEAPKVVEEAPPTGPEPVAIIGIGCRLPGGVHDPAGFWRLLSGRVDATTEVPADRWDGAALRAANGKVKPGATATSRGSFLDAVDGFDHAFFKISPVESRSMDPQQRLFLEVAWEALEDAGLAAERLRGGRTGVFVGLNTTDYQQLVTARASDIDLYYGTGNSFSGTAGRLSYFLGLRGPSIAVDTACSSSLTAVHLACQSLRAGESETAVAGGANVMCTPTVFLSMSAAGALAPDGRCKTFDDSADGYGRGEGSGVVVLKTLSRALRDGDRVYAVIRGSAVNQDGASGGFTVPNGEAQRDVVRTALDQAGVAPGQVGYVEAHGTGTRLGDAIELRALAAELGQGRGPDDPLLVGSVKTNVGHLEAAAGITGLIKTVLALQHEEIPAHLHVTTPTRQMDWDELPLRVATAPVPWRRGGGGTRTAGVSAFGFTGTNAHVIVQEPPVQEPSEGEARGGGRPLLLTVSAASREALADVAARIGSALAVVPEPDLADLCWTSGARRTHHEHRATVVGADRRELVARLAAVQDGSDGGVHVHVGTARPGEHKRLAFYYGAEPAYPPAGPWCAEPLAALDAEARTLAGIEPFALWLSGNRPEPGSPTADLVTLAGHLAMTALWASFGVTPDAVVGEGAGEHAAACAAGELTVAEAIRLVLDQRAPADGARTGIVRYRARPSWPDTAAPLTDDGIEAVLDIGGLPVKDGDLLVLPGVQETPPPDMAALLHSRGFRVDWGLAVPSRRRLVTLPGYPWQRRSHWITARSAAPAVQRQPATTVVEPEPETGMLAAELTAMSAGRRRDHTIEALIDMACAVLGEVDDIEPDQGFFDLGMDSVLSARLKADTEHRLGRELPGTVMFECPNAASFADFILTEILTLDTEDTAPEDPAHEDPDEDDVDGDDDLDLTDRLLAAIDSAESMLTEGDPR</sequence>
<feature type="region of interest" description="Disordered" evidence="4">
    <location>
        <begin position="1888"/>
        <end position="1911"/>
    </location>
</feature>
<dbReference type="SMART" id="SM00825">
    <property type="entry name" value="PKS_KS"/>
    <property type="match status" value="2"/>
</dbReference>
<evidence type="ECO:0000259" key="6">
    <source>
        <dbReference type="PROSITE" id="PS52004"/>
    </source>
</evidence>
<feature type="domain" description="Carrier" evidence="5">
    <location>
        <begin position="915"/>
        <end position="993"/>
    </location>
</feature>
<evidence type="ECO:0000256" key="2">
    <source>
        <dbReference type="ARBA" id="ARBA00022553"/>
    </source>
</evidence>
<dbReference type="SUPFAM" id="SSF52151">
    <property type="entry name" value="FabD/lysophospholipase-like"/>
    <property type="match status" value="2"/>
</dbReference>
<evidence type="ECO:0000256" key="3">
    <source>
        <dbReference type="ARBA" id="ARBA00022679"/>
    </source>
</evidence>
<keyword evidence="2" id="KW-0597">Phosphoprotein</keyword>
<feature type="compositionally biased region" description="Acidic residues" evidence="4">
    <location>
        <begin position="1898"/>
        <end position="1911"/>
    </location>
</feature>
<dbReference type="SMART" id="SM01294">
    <property type="entry name" value="PKS_PP_betabranch"/>
    <property type="match status" value="1"/>
</dbReference>
<protein>
    <submittedName>
        <fullName evidence="7">Uncharacterized protein</fullName>
    </submittedName>
</protein>
<reference evidence="8" key="1">
    <citation type="journal article" date="2019" name="Int. J. Syst. Evol. Microbiol.">
        <title>The Global Catalogue of Microorganisms (GCM) 10K type strain sequencing project: providing services to taxonomists for standard genome sequencing and annotation.</title>
        <authorList>
            <consortium name="The Broad Institute Genomics Platform"/>
            <consortium name="The Broad Institute Genome Sequencing Center for Infectious Disease"/>
            <person name="Wu L."/>
            <person name="Ma J."/>
        </authorList>
    </citation>
    <scope>NUCLEOTIDE SEQUENCE [LARGE SCALE GENOMIC DNA]</scope>
    <source>
        <strain evidence="8">JCM 17440</strain>
    </source>
</reference>
<dbReference type="InterPro" id="IPR009081">
    <property type="entry name" value="PP-bd_ACP"/>
</dbReference>
<dbReference type="PANTHER" id="PTHR43775:SF37">
    <property type="entry name" value="SI:DKEY-61P9.11"/>
    <property type="match status" value="1"/>
</dbReference>
<name>A0ABP8BSK4_9ACTN</name>
<organism evidence="7 8">
    <name type="scientific">Actinomadura meridiana</name>
    <dbReference type="NCBI Taxonomy" id="559626"/>
    <lineage>
        <taxon>Bacteria</taxon>
        <taxon>Bacillati</taxon>
        <taxon>Actinomycetota</taxon>
        <taxon>Actinomycetes</taxon>
        <taxon>Streptosporangiales</taxon>
        <taxon>Thermomonosporaceae</taxon>
        <taxon>Actinomadura</taxon>
    </lineage>
</organism>
<evidence type="ECO:0000313" key="8">
    <source>
        <dbReference type="Proteomes" id="UP001501710"/>
    </source>
</evidence>
<dbReference type="Gene3D" id="3.40.366.10">
    <property type="entry name" value="Malonyl-Coenzyme A Acyl Carrier Protein, domain 2"/>
    <property type="match status" value="2"/>
</dbReference>
<dbReference type="SUPFAM" id="SSF53901">
    <property type="entry name" value="Thiolase-like"/>
    <property type="match status" value="2"/>
</dbReference>
<feature type="region of interest" description="Disordered" evidence="4">
    <location>
        <begin position="874"/>
        <end position="902"/>
    </location>
</feature>
<dbReference type="InterPro" id="IPR014031">
    <property type="entry name" value="Ketoacyl_synth_C"/>
</dbReference>
<feature type="region of interest" description="Disordered" evidence="4">
    <location>
        <begin position="1001"/>
        <end position="1024"/>
    </location>
</feature>
<dbReference type="Gene3D" id="1.10.1200.10">
    <property type="entry name" value="ACP-like"/>
    <property type="match status" value="2"/>
</dbReference>
<dbReference type="InterPro" id="IPR032821">
    <property type="entry name" value="PKS_assoc"/>
</dbReference>
<feature type="compositionally biased region" description="Basic and acidic residues" evidence="4">
    <location>
        <begin position="1010"/>
        <end position="1019"/>
    </location>
</feature>
<dbReference type="SMART" id="SM00823">
    <property type="entry name" value="PKS_PP"/>
    <property type="match status" value="2"/>
</dbReference>
<evidence type="ECO:0000313" key="7">
    <source>
        <dbReference type="EMBL" id="GAA4224490.1"/>
    </source>
</evidence>
<proteinExistence type="predicted"/>
<dbReference type="SUPFAM" id="SSF47336">
    <property type="entry name" value="ACP-like"/>
    <property type="match status" value="2"/>
</dbReference>
<feature type="domain" description="Carrier" evidence="5">
    <location>
        <begin position="1805"/>
        <end position="1881"/>
    </location>
</feature>
<dbReference type="InterPro" id="IPR014043">
    <property type="entry name" value="Acyl_transferase_dom"/>
</dbReference>
<dbReference type="Pfam" id="PF00698">
    <property type="entry name" value="Acyl_transf_1"/>
    <property type="match status" value="1"/>
</dbReference>
<dbReference type="Gene3D" id="3.30.70.3290">
    <property type="match status" value="2"/>
</dbReference>
<keyword evidence="1" id="KW-0596">Phosphopantetheine</keyword>
<evidence type="ECO:0000256" key="1">
    <source>
        <dbReference type="ARBA" id="ARBA00022450"/>
    </source>
</evidence>
<comment type="caution">
    <text evidence="7">The sequence shown here is derived from an EMBL/GenBank/DDBJ whole genome shotgun (WGS) entry which is preliminary data.</text>
</comment>
<feature type="compositionally biased region" description="Polar residues" evidence="4">
    <location>
        <begin position="881"/>
        <end position="890"/>
    </location>
</feature>
<dbReference type="Pfam" id="PF16197">
    <property type="entry name" value="KAsynt_C_assoc"/>
    <property type="match status" value="2"/>
</dbReference>
<dbReference type="InterPro" id="IPR016036">
    <property type="entry name" value="Malonyl_transacylase_ACP-bd"/>
</dbReference>
<dbReference type="RefSeq" id="WP_344888616.1">
    <property type="nucleotide sequence ID" value="NZ_BAABAS010000003.1"/>
</dbReference>
<dbReference type="InterPro" id="IPR014030">
    <property type="entry name" value="Ketoacyl_synth_N"/>
</dbReference>
<dbReference type="EMBL" id="BAABAS010000003">
    <property type="protein sequence ID" value="GAA4224490.1"/>
    <property type="molecule type" value="Genomic_DNA"/>
</dbReference>
<dbReference type="Pfam" id="PF00109">
    <property type="entry name" value="ketoacyl-synt"/>
    <property type="match status" value="2"/>
</dbReference>
<feature type="domain" description="Ketosynthase family 3 (KS3)" evidence="6">
    <location>
        <begin position="6"/>
        <end position="421"/>
    </location>
</feature>
<feature type="domain" description="Ketosynthase family 3 (KS3)" evidence="6">
    <location>
        <begin position="1026"/>
        <end position="1453"/>
    </location>
</feature>
<dbReference type="InterPro" id="IPR016035">
    <property type="entry name" value="Acyl_Trfase/lysoPLipase"/>
</dbReference>
<dbReference type="CDD" id="cd00833">
    <property type="entry name" value="PKS"/>
    <property type="match status" value="2"/>
</dbReference>
<dbReference type="InterPro" id="IPR020841">
    <property type="entry name" value="PKS_Beta-ketoAc_synthase_dom"/>
</dbReference>
<dbReference type="InterPro" id="IPR018201">
    <property type="entry name" value="Ketoacyl_synth_AS"/>
</dbReference>
<dbReference type="PROSITE" id="PS52004">
    <property type="entry name" value="KS3_2"/>
    <property type="match status" value="2"/>
</dbReference>
<dbReference type="SMART" id="SM00827">
    <property type="entry name" value="PKS_AT"/>
    <property type="match status" value="1"/>
</dbReference>
<gene>
    <name evidence="7" type="ORF">GCM10022254_04030</name>
</gene>
<keyword evidence="8" id="KW-1185">Reference proteome</keyword>
<evidence type="ECO:0000259" key="5">
    <source>
        <dbReference type="PROSITE" id="PS50075"/>
    </source>
</evidence>
<dbReference type="Pfam" id="PF02801">
    <property type="entry name" value="Ketoacyl-synt_C"/>
    <property type="match status" value="2"/>
</dbReference>
<accession>A0ABP8BSK4</accession>
<dbReference type="Proteomes" id="UP001501710">
    <property type="component" value="Unassembled WGS sequence"/>
</dbReference>
<evidence type="ECO:0000256" key="4">
    <source>
        <dbReference type="SAM" id="MobiDB-lite"/>
    </source>
</evidence>
<dbReference type="InterPro" id="IPR050091">
    <property type="entry name" value="PKS_NRPS_Biosynth_Enz"/>
</dbReference>
<dbReference type="InterPro" id="IPR020806">
    <property type="entry name" value="PKS_PP-bd"/>
</dbReference>